<dbReference type="Gene3D" id="3.40.50.300">
    <property type="entry name" value="P-loop containing nucleotide triphosphate hydrolases"/>
    <property type="match status" value="1"/>
</dbReference>
<evidence type="ECO:0000313" key="4">
    <source>
        <dbReference type="Proteomes" id="UP000694865"/>
    </source>
</evidence>
<gene>
    <name evidence="5" type="primary">LOC102803669</name>
</gene>
<keyword evidence="4" id="KW-1185">Reference proteome</keyword>
<keyword evidence="2" id="KW-0808">Transferase</keyword>
<reference evidence="5" key="1">
    <citation type="submission" date="2025-08" db="UniProtKB">
        <authorList>
            <consortium name="RefSeq"/>
        </authorList>
    </citation>
    <scope>IDENTIFICATION</scope>
    <source>
        <tissue evidence="5">Testes</tissue>
    </source>
</reference>
<comment type="similarity">
    <text evidence="1">Belongs to the sulfotransferase 1 family.</text>
</comment>
<dbReference type="SUPFAM" id="SSF52540">
    <property type="entry name" value="P-loop containing nucleoside triphosphate hydrolases"/>
    <property type="match status" value="1"/>
</dbReference>
<dbReference type="InterPro" id="IPR000863">
    <property type="entry name" value="Sulfotransferase_dom"/>
</dbReference>
<dbReference type="GeneID" id="102803669"/>
<evidence type="ECO:0000313" key="5">
    <source>
        <dbReference type="RefSeq" id="XP_006812597.1"/>
    </source>
</evidence>
<evidence type="ECO:0000259" key="3">
    <source>
        <dbReference type="Pfam" id="PF00685"/>
    </source>
</evidence>
<evidence type="ECO:0000256" key="2">
    <source>
        <dbReference type="ARBA" id="ARBA00022679"/>
    </source>
</evidence>
<sequence>MAVPLPHTEETSEGNNYLSINRWACNPLTNVENIVRDFEVRHDDVFVTGYAQSGTDWLASLLQQLYDWGTPRVTDNGLIPTLELASTPVKMGYTECTRAPSPRLIKSHLPYQCFPRHHFHGKTIVMIRNPKDVCVALYGSLCANQPDNHILSWNDFVSEFLCGNLPYGSWMAHSTDWLENKPANTLFVKYENLKYNLRKEIGSVLEFLGLPVTGAAIDSLATDYQLSATINLGNKLGFSNNDCRAYFAYRDFDDVGCWKKYFSVAQSDLMDEALSEMRERGHGMFLK</sequence>
<dbReference type="InterPro" id="IPR027417">
    <property type="entry name" value="P-loop_NTPase"/>
</dbReference>
<evidence type="ECO:0000256" key="1">
    <source>
        <dbReference type="ARBA" id="ARBA00005771"/>
    </source>
</evidence>
<organism evidence="4 5">
    <name type="scientific">Saccoglossus kowalevskii</name>
    <name type="common">Acorn worm</name>
    <dbReference type="NCBI Taxonomy" id="10224"/>
    <lineage>
        <taxon>Eukaryota</taxon>
        <taxon>Metazoa</taxon>
        <taxon>Hemichordata</taxon>
        <taxon>Enteropneusta</taxon>
        <taxon>Harrimaniidae</taxon>
        <taxon>Saccoglossus</taxon>
    </lineage>
</organism>
<proteinExistence type="inferred from homology"/>
<dbReference type="Pfam" id="PF00685">
    <property type="entry name" value="Sulfotransfer_1"/>
    <property type="match status" value="1"/>
</dbReference>
<dbReference type="RefSeq" id="XP_006812597.1">
    <property type="nucleotide sequence ID" value="XM_006812534.1"/>
</dbReference>
<name>A0ABM0LXV6_SACKO</name>
<protein>
    <submittedName>
        <fullName evidence="5">Estrogen sulfotransferase-like</fullName>
    </submittedName>
</protein>
<feature type="domain" description="Sulfotransferase" evidence="3">
    <location>
        <begin position="43"/>
        <end position="275"/>
    </location>
</feature>
<dbReference type="Proteomes" id="UP000694865">
    <property type="component" value="Unplaced"/>
</dbReference>
<dbReference type="PANTHER" id="PTHR11783">
    <property type="entry name" value="SULFOTRANSFERASE SULT"/>
    <property type="match status" value="1"/>
</dbReference>
<accession>A0ABM0LXV6</accession>